<organism evidence="6 7">
    <name type="scientific">Agrococcus terreus</name>
    <dbReference type="NCBI Taxonomy" id="574649"/>
    <lineage>
        <taxon>Bacteria</taxon>
        <taxon>Bacillati</taxon>
        <taxon>Actinomycetota</taxon>
        <taxon>Actinomycetes</taxon>
        <taxon>Micrococcales</taxon>
        <taxon>Microbacteriaceae</taxon>
        <taxon>Agrococcus</taxon>
    </lineage>
</organism>
<feature type="region of interest" description="Disordered" evidence="4">
    <location>
        <begin position="1517"/>
        <end position="1548"/>
    </location>
</feature>
<proteinExistence type="predicted"/>
<evidence type="ECO:0000313" key="6">
    <source>
        <dbReference type="EMBL" id="GGN78665.1"/>
    </source>
</evidence>
<accession>A0ABQ2KBN1</accession>
<dbReference type="CDD" id="cd00063">
    <property type="entry name" value="FN3"/>
    <property type="match status" value="3"/>
</dbReference>
<dbReference type="PANTHER" id="PTHR13817">
    <property type="entry name" value="TITIN"/>
    <property type="match status" value="1"/>
</dbReference>
<dbReference type="Pfam" id="PF17963">
    <property type="entry name" value="Big_9"/>
    <property type="match status" value="8"/>
</dbReference>
<protein>
    <submittedName>
        <fullName evidence="6">Fibronectin type III</fullName>
    </submittedName>
</protein>
<dbReference type="PANTHER" id="PTHR13817:SF151">
    <property type="entry name" value="TITIN"/>
    <property type="match status" value="1"/>
</dbReference>
<dbReference type="Proteomes" id="UP000626982">
    <property type="component" value="Unassembled WGS sequence"/>
</dbReference>
<evidence type="ECO:0000256" key="4">
    <source>
        <dbReference type="SAM" id="MobiDB-lite"/>
    </source>
</evidence>
<dbReference type="InterPro" id="IPR013783">
    <property type="entry name" value="Ig-like_fold"/>
</dbReference>
<name>A0ABQ2KBN1_9MICO</name>
<dbReference type="InterPro" id="IPR003961">
    <property type="entry name" value="FN3_dom"/>
</dbReference>
<dbReference type="NCBIfam" id="NF012211">
    <property type="entry name" value="tand_rpt_95"/>
    <property type="match status" value="1"/>
</dbReference>
<evidence type="ECO:0000313" key="7">
    <source>
        <dbReference type="Proteomes" id="UP000626982"/>
    </source>
</evidence>
<keyword evidence="3" id="KW-0119">Carbohydrate metabolism</keyword>
<evidence type="ECO:0000256" key="3">
    <source>
        <dbReference type="ARBA" id="ARBA00023326"/>
    </source>
</evidence>
<reference evidence="7" key="1">
    <citation type="journal article" date="2019" name="Int. J. Syst. Evol. Microbiol.">
        <title>The Global Catalogue of Microorganisms (GCM) 10K type strain sequencing project: providing services to taxonomists for standard genome sequencing and annotation.</title>
        <authorList>
            <consortium name="The Broad Institute Genomics Platform"/>
            <consortium name="The Broad Institute Genome Sequencing Center for Infectious Disease"/>
            <person name="Wu L."/>
            <person name="Ma J."/>
        </authorList>
    </citation>
    <scope>NUCLEOTIDE SEQUENCE [LARGE SCALE GENOMIC DNA]</scope>
    <source>
        <strain evidence="7">CGMCC 1.6960</strain>
    </source>
</reference>
<evidence type="ECO:0000256" key="1">
    <source>
        <dbReference type="ARBA" id="ARBA00022737"/>
    </source>
</evidence>
<feature type="region of interest" description="Disordered" evidence="4">
    <location>
        <begin position="1898"/>
        <end position="1935"/>
    </location>
</feature>
<dbReference type="EMBL" id="BMLM01000001">
    <property type="protein sequence ID" value="GGN78665.1"/>
    <property type="molecule type" value="Genomic_DNA"/>
</dbReference>
<feature type="region of interest" description="Disordered" evidence="4">
    <location>
        <begin position="1173"/>
        <end position="1192"/>
    </location>
</feature>
<sequence>MSVALGVLAFTYEGFTTTDVDLNDGGVWVTKTETLQLGRINVQAEELDAGLISPTANLDVLQDGERVLLHNREASTAIVVDPVQVATGNGIQLPPQGEISMDAGVVSVLDPADGNLWAMPYDELAAFSPEGTDPLLELGEGAAAVVGRDGTVHAVSPREGQQVEIRLGEDGALEEPELRDRGELTGMQDPVVTAVGADAVTIDVATTTLLVPGGAVEVPEDAAVQLPGDAADRVIVATPESLVRQPLSGGDAEVEQRVGGGDAVRPVQLGGCVHAVWPASATYYRDCQDDAADLDVQVDGMDGSPVVFRVNRDAVVLNQYQEGSSWLLADQLILVDNWEDLIPPQSQEESEEQDEESTEDLLTNQPPPINEENSDPVANDDGFGARPGRSTLLPVLWNDSDPDGDVLTASVISGLPQGVTVAPVANDSQLQVQLPADYPTGSFSFRYQVQDGRGGDDDAQVTVTVRGEAENTVPEPLREQAFAVEQGGEYEYQVLDNWFDPDGDDMYLVGAVSDSGDTIRTDPSGRLIYVATGEVGIQTVTVTISDGRAETTGEVTVDIRERGDAPPLANADFVQMVEGREATIRPLLNDFSPSGRPLRLASVEPAAGLDMTWDANAGTIRITDGPIGTHYMTYLVADGPLPSTGRIRVDIRTPDEEARPIAVRDVALVPQGGSTLVDLLQNDVDPAGGVLVVTQISLENGAPVTVELRDRRIVSIVDNRGLDSPFRFTYTVSNGRFSETGTVEVIPVTPPEQPRAPVAVDDRATIRAGDYATVDVLGNDFSPDGTPFELVEQIVETSFESDAVGVAFIAEGKLRVHVLAEEPPTRATVTYEVKDDFGNRDSATVALTIVPREAEQNAPPAPVTVTSRVLAGSTVRIPIPLEGIDPDGDGVELVGYDTAPEGGRILPEIGPDFFDFEAFPDSSGAVDFTYRVRDRYGAESTATVVIGIAQASDVNQPPFAQTDEVTVRPGRAIAIDVLANDTDPDQDPLSIVVDGLQDLPEQLSGATVNPERQTVDIVSPTEVGTYQFTYGIVDSKGAPARGTVVVDVAEDAPLLAPIARDDPLPRDGVVLGEPLDVPVLDNDLDPDGDPSELDVSVVTGPGTVTAAGAVQVVPSEAFQVVTYRVTDIDGLTAEAFVSVPPVRDQAPFVSRTEPIQIPSGELREIPLRDYVSVPSGKPPRITTGDSVTGVNHDDTGLIKDTQTLQFRSPAGYVGPASITFEVTDGSGPDDPEGITAMLTIPIEVLPSSAVPPTFAGTVLRPEAGEGSTTFDLRDATTDPDPGDLEDMRFELAGGSMAGVTVGLDGPIISADAVVDAVPGTTGSFQIVAIDPAGNRAPGTVVVEVVATNRPLAEARPDSGEATASEPIMIDALANDFNPFATDGRPLRIISAETIAGQGAVANSERDVTITPGADFSGVLTVRYTVQDATERTERQVTGTITLNVKARPDAPPRPNVDAVGDSQVTLTWAPPPSNGAPIQTYTVRSVDGAISQDCAATTCTITGLSNNVTYRFQVTATNEVGESDPSTPSNEARPDVRPEQPAPPTVERGDGQVALTWEAPVNNGSPIQYYTVEISPPAPGGVVQQQVQGTSYTWGSLTNGVSYTFRIQATNLAPEPSDFSAYSQAVTPAGAPFQVASVRATPDRSIPGEVQVRVEWDYPPGQNGIDGNNGAAITGYTVTPSNGAAAQTVSGTSANFGFDATGQNVTFTVVANNDVGSGQPSPPSAPIRVFTAPGAPSDVSATDGNTDSVVTWTPGASNGLRADEIRYEITGGGAGAQSFGPGGTYTRMDNNGGPYTFQVRAYAVVDGVEYSSGTTSASNQSRPFGAVGAPSASVADRQQRQITFAWSSPQPNGRSLTTEIRVDGGAWRSVAASGRETVGGAPGSDHWLEVRVTSSAFDANNDPLSGHGSQRSSNRADGRIPDLPEPSLSLSKGGQVTAPNGQIGTNYVLTWTDLVPGQQYRYECYSTRSGNFQGGTWTAPRANGTSPRDTYTFCMSGYSGQGWMTLSANGKTWTTQRVDWP</sequence>
<feature type="region of interest" description="Disordered" evidence="4">
    <location>
        <begin position="1814"/>
        <end position="1833"/>
    </location>
</feature>
<keyword evidence="7" id="KW-1185">Reference proteome</keyword>
<feature type="domain" description="Fibronectin type-III" evidence="5">
    <location>
        <begin position="1450"/>
        <end position="1539"/>
    </location>
</feature>
<comment type="caution">
    <text evidence="6">The sequence shown here is derived from an EMBL/GenBank/DDBJ whole genome shotgun (WGS) entry which is preliminary data.</text>
</comment>
<gene>
    <name evidence="6" type="ORF">GCM10010968_04690</name>
</gene>
<dbReference type="Gene3D" id="2.60.40.10">
    <property type="entry name" value="Immunoglobulins"/>
    <property type="match status" value="5"/>
</dbReference>
<feature type="region of interest" description="Disordered" evidence="4">
    <location>
        <begin position="1260"/>
        <end position="1280"/>
    </location>
</feature>
<feature type="region of interest" description="Disordered" evidence="4">
    <location>
        <begin position="345"/>
        <end position="385"/>
    </location>
</feature>
<dbReference type="SMART" id="SM00060">
    <property type="entry name" value="FN3"/>
    <property type="match status" value="5"/>
</dbReference>
<feature type="compositionally biased region" description="Polar residues" evidence="4">
    <location>
        <begin position="1517"/>
        <end position="1530"/>
    </location>
</feature>
<keyword evidence="2" id="KW-0326">Glycosidase</keyword>
<feature type="domain" description="Fibronectin type-III" evidence="5">
    <location>
        <begin position="1540"/>
        <end position="1630"/>
    </location>
</feature>
<keyword evidence="1" id="KW-0677">Repeat</keyword>
<dbReference type="InterPro" id="IPR050964">
    <property type="entry name" value="Striated_Muscle_Regulatory"/>
</dbReference>
<dbReference type="RefSeq" id="WP_188715654.1">
    <property type="nucleotide sequence ID" value="NZ_BAABBD010000001.1"/>
</dbReference>
<feature type="domain" description="Fibronectin type-III" evidence="5">
    <location>
        <begin position="1631"/>
        <end position="1734"/>
    </location>
</feature>
<evidence type="ECO:0000259" key="5">
    <source>
        <dbReference type="PROSITE" id="PS50853"/>
    </source>
</evidence>
<dbReference type="InterPro" id="IPR036116">
    <property type="entry name" value="FN3_sf"/>
</dbReference>
<dbReference type="PROSITE" id="PS50853">
    <property type="entry name" value="FN3"/>
    <property type="match status" value="3"/>
</dbReference>
<keyword evidence="2" id="KW-0378">Hydrolase</keyword>
<dbReference type="Gene3D" id="2.60.40.2810">
    <property type="match status" value="1"/>
</dbReference>
<feature type="compositionally biased region" description="Acidic residues" evidence="4">
    <location>
        <begin position="348"/>
        <end position="359"/>
    </location>
</feature>
<dbReference type="Pfam" id="PF00041">
    <property type="entry name" value="fn3"/>
    <property type="match status" value="2"/>
</dbReference>
<keyword evidence="3" id="KW-0624">Polysaccharide degradation</keyword>
<evidence type="ECO:0000256" key="2">
    <source>
        <dbReference type="ARBA" id="ARBA00023295"/>
    </source>
</evidence>
<dbReference type="SUPFAM" id="SSF49265">
    <property type="entry name" value="Fibronectin type III"/>
    <property type="match status" value="2"/>
</dbReference>